<proteinExistence type="predicted"/>
<dbReference type="Proteomes" id="UP001320272">
    <property type="component" value="Unassembled WGS sequence"/>
</dbReference>
<protein>
    <submittedName>
        <fullName evidence="2">ABC transporter substrate-binding protein</fullName>
    </submittedName>
</protein>
<name>A0ABS9ASI0_9GAMM</name>
<dbReference type="Gene3D" id="3.40.190.10">
    <property type="entry name" value="Periplasmic binding protein-like II"/>
    <property type="match status" value="2"/>
</dbReference>
<dbReference type="PANTHER" id="PTHR31528:SF3">
    <property type="entry name" value="THIAMINE BIOSYNTHESIS PROTEIN HI_0357-RELATED"/>
    <property type="match status" value="1"/>
</dbReference>
<dbReference type="RefSeq" id="WP_234254009.1">
    <property type="nucleotide sequence ID" value="NZ_JABFTV010000005.1"/>
</dbReference>
<comment type="caution">
    <text evidence="2">The sequence shown here is derived from an EMBL/GenBank/DDBJ whole genome shotgun (WGS) entry which is preliminary data.</text>
</comment>
<sequence>MAKPDRSTMIRILAVALTTALLLVPLLLQAEPAAEEAEPLPAPPLEVELELDTEVTVFPTLVISEAMAPDGAVPLVEAPPVVEGIGVIGHLLPEAPGALDEHEESSSEPAPDVPTVVTAPADPIVPPPTTQLSVTLDWYLNPQHATLLIAREKGMFLRRGLDVALVVPADPNVPAKLLAAGRTDLALGRQTQLHLLVDSGMPLVRIATLIAAPVSGLMLRANADSEKQDLAVEGMRIGYTDADGRDAMLQSVLSELLGTVNGLDLVELKDTNYAMLDAMRAQDVDGMMMHHRYLLPRQLADEGIFTHTLPIEEFGLPLHDGLILMANRDQLNGKRDALRRFVSALEEAALWIVNHPREAWELLEKAEPALADPINREAWAGIAPRFSLQPAAVDKGRYLRLEQYLLEAGIIEVPTPLERLAIDLGTATP</sequence>
<dbReference type="InterPro" id="IPR027939">
    <property type="entry name" value="NMT1/THI5"/>
</dbReference>
<keyword evidence="3" id="KW-1185">Reference proteome</keyword>
<organism evidence="2 3">
    <name type="scientific">Billgrantia aerodenitrificans</name>
    <dbReference type="NCBI Taxonomy" id="2733483"/>
    <lineage>
        <taxon>Bacteria</taxon>
        <taxon>Pseudomonadati</taxon>
        <taxon>Pseudomonadota</taxon>
        <taxon>Gammaproteobacteria</taxon>
        <taxon>Oceanospirillales</taxon>
        <taxon>Halomonadaceae</taxon>
        <taxon>Billgrantia</taxon>
    </lineage>
</organism>
<dbReference type="Pfam" id="PF09084">
    <property type="entry name" value="NMT1"/>
    <property type="match status" value="1"/>
</dbReference>
<gene>
    <name evidence="2" type="ORF">HOP59_11125</name>
</gene>
<reference evidence="2 3" key="1">
    <citation type="journal article" date="2021" name="Front. Microbiol.">
        <title>Aerobic Denitrification and Heterotrophic Sulfur Oxidation in the Genus Halomonas Revealed by Six Novel Species Characterizations and Genome-Based Analysis.</title>
        <authorList>
            <person name="Wang L."/>
            <person name="Shao Z."/>
        </authorList>
    </citation>
    <scope>NUCLEOTIDE SEQUENCE [LARGE SCALE GENOMIC DNA]</scope>
    <source>
        <strain evidence="2 3">MCCC 1A11058</strain>
    </source>
</reference>
<dbReference type="SUPFAM" id="SSF53850">
    <property type="entry name" value="Periplasmic binding protein-like II"/>
    <property type="match status" value="1"/>
</dbReference>
<feature type="domain" description="SsuA/THI5-like" evidence="1">
    <location>
        <begin position="141"/>
        <end position="359"/>
    </location>
</feature>
<evidence type="ECO:0000259" key="1">
    <source>
        <dbReference type="Pfam" id="PF09084"/>
    </source>
</evidence>
<dbReference type="EMBL" id="JABFTV010000005">
    <property type="protein sequence ID" value="MCE8024684.1"/>
    <property type="molecule type" value="Genomic_DNA"/>
</dbReference>
<evidence type="ECO:0000313" key="3">
    <source>
        <dbReference type="Proteomes" id="UP001320272"/>
    </source>
</evidence>
<dbReference type="PANTHER" id="PTHR31528">
    <property type="entry name" value="4-AMINO-5-HYDROXYMETHYL-2-METHYLPYRIMIDINE PHOSPHATE SYNTHASE THI11-RELATED"/>
    <property type="match status" value="1"/>
</dbReference>
<evidence type="ECO:0000313" key="2">
    <source>
        <dbReference type="EMBL" id="MCE8024684.1"/>
    </source>
</evidence>
<accession>A0ABS9ASI0</accession>
<dbReference type="InterPro" id="IPR015168">
    <property type="entry name" value="SsuA/THI5"/>
</dbReference>